<keyword evidence="3" id="KW-1185">Reference proteome</keyword>
<comment type="caution">
    <text evidence="2">The sequence shown here is derived from an EMBL/GenBank/DDBJ whole genome shotgun (WGS) entry which is preliminary data.</text>
</comment>
<dbReference type="SUPFAM" id="SSF50129">
    <property type="entry name" value="GroES-like"/>
    <property type="match status" value="1"/>
</dbReference>
<dbReference type="Pfam" id="PF08240">
    <property type="entry name" value="ADH_N"/>
    <property type="match status" value="1"/>
</dbReference>
<protein>
    <submittedName>
        <fullName evidence="2">Bifunctional protein: zinc-containing alcohol dehydrogenase quinone oxidoreductase ( NADPH:quinone reductase)</fullName>
        <ecNumber evidence="2">1.1.1.-</ecNumber>
    </submittedName>
</protein>
<dbReference type="OrthoDB" id="9801186at2"/>
<dbReference type="InterPro" id="IPR050700">
    <property type="entry name" value="YIM1/Zinc_Alcohol_DH_Fams"/>
</dbReference>
<dbReference type="InterPro" id="IPR013154">
    <property type="entry name" value="ADH-like_N"/>
</dbReference>
<dbReference type="AlphaFoldDB" id="H0E0S1"/>
<accession>H0E0S1</accession>
<dbReference type="SUPFAM" id="SSF51735">
    <property type="entry name" value="NAD(P)-binding Rossmann-fold domains"/>
    <property type="match status" value="1"/>
</dbReference>
<dbReference type="InterPro" id="IPR036291">
    <property type="entry name" value="NAD(P)-bd_dom_sf"/>
</dbReference>
<evidence type="ECO:0000313" key="3">
    <source>
        <dbReference type="Proteomes" id="UP000005143"/>
    </source>
</evidence>
<dbReference type="GO" id="GO:0016491">
    <property type="term" value="F:oxidoreductase activity"/>
    <property type="evidence" value="ECO:0007669"/>
    <property type="project" value="UniProtKB-KW"/>
</dbReference>
<dbReference type="EC" id="1.1.1.-" evidence="2"/>
<gene>
    <name evidence="2" type="ORF">PAI11_03790</name>
</gene>
<evidence type="ECO:0000259" key="1">
    <source>
        <dbReference type="SMART" id="SM00829"/>
    </source>
</evidence>
<dbReference type="Gene3D" id="3.90.180.10">
    <property type="entry name" value="Medium-chain alcohol dehydrogenases, catalytic domain"/>
    <property type="match status" value="1"/>
</dbReference>
<feature type="domain" description="Enoyl reductase (ER)" evidence="1">
    <location>
        <begin position="10"/>
        <end position="317"/>
    </location>
</feature>
<organism evidence="2 3">
    <name type="scientific">Patulibacter medicamentivorans</name>
    <dbReference type="NCBI Taxonomy" id="1097667"/>
    <lineage>
        <taxon>Bacteria</taxon>
        <taxon>Bacillati</taxon>
        <taxon>Actinomycetota</taxon>
        <taxon>Thermoleophilia</taxon>
        <taxon>Solirubrobacterales</taxon>
        <taxon>Patulibacteraceae</taxon>
        <taxon>Patulibacter</taxon>
    </lineage>
</organism>
<dbReference type="PATRIC" id="fig|1097667.3.peg.377"/>
<name>H0E0S1_9ACTN</name>
<dbReference type="SMART" id="SM00829">
    <property type="entry name" value="PKS_ER"/>
    <property type="match status" value="1"/>
</dbReference>
<reference evidence="2 3" key="1">
    <citation type="journal article" date="2013" name="Biodegradation">
        <title>Quantitative proteomic analysis of ibuprofen-degrading Patulibacter sp. strain I11.</title>
        <authorList>
            <person name="Almeida B."/>
            <person name="Kjeldal H."/>
            <person name="Lolas I."/>
            <person name="Knudsen A.D."/>
            <person name="Carvalho G."/>
            <person name="Nielsen K.L."/>
            <person name="Barreto Crespo M.T."/>
            <person name="Stensballe A."/>
            <person name="Nielsen J.L."/>
        </authorList>
    </citation>
    <scope>NUCLEOTIDE SEQUENCE [LARGE SCALE GENOMIC DNA]</scope>
    <source>
        <strain evidence="2 3">I11</strain>
    </source>
</reference>
<proteinExistence type="predicted"/>
<keyword evidence="2" id="KW-0560">Oxidoreductase</keyword>
<sequence length="321" mass="32430">MQAIVAPAPGGPETLELREVPRPTPGPGEVLIRVAAAGVNPVDAKTRGGAGATGFLGGSPTPEDGAGAFPWIPGWDVAGTVAEAGYGVARFAPGDRVFGTIGFPRAAGAYAEYAVAHVSQLSRSPRSLSDEETAALPLGGLTAWQALVDAGGLETNQRVVITAASGGVGHLAVQIAADLGAHVIAVGSTANLGYLRGLGAHEVIDRTTTDYAQAIEPVDLVLDGIGGAERTRAFSVVRPGGAVLTLPSASAGDPPPRDDVRGPRVFIAPDGLELQLLTGSVERGALRPTVAEVLPLADAARAHELIEGGAVRGKLVLRVGD</sequence>
<dbReference type="EMBL" id="AGUD01000012">
    <property type="protein sequence ID" value="EHN12685.1"/>
    <property type="molecule type" value="Genomic_DNA"/>
</dbReference>
<dbReference type="InterPro" id="IPR011032">
    <property type="entry name" value="GroES-like_sf"/>
</dbReference>
<dbReference type="PANTHER" id="PTHR11695">
    <property type="entry name" value="ALCOHOL DEHYDROGENASE RELATED"/>
    <property type="match status" value="1"/>
</dbReference>
<dbReference type="InterPro" id="IPR020843">
    <property type="entry name" value="ER"/>
</dbReference>
<evidence type="ECO:0000313" key="2">
    <source>
        <dbReference type="EMBL" id="EHN12685.1"/>
    </source>
</evidence>
<dbReference type="PANTHER" id="PTHR11695:SF294">
    <property type="entry name" value="RETICULON-4-INTERACTING PROTEIN 1, MITOCHONDRIAL"/>
    <property type="match status" value="1"/>
</dbReference>
<dbReference type="CDD" id="cd05289">
    <property type="entry name" value="MDR_like_2"/>
    <property type="match status" value="1"/>
</dbReference>
<dbReference type="Gene3D" id="3.40.50.720">
    <property type="entry name" value="NAD(P)-binding Rossmann-like Domain"/>
    <property type="match status" value="1"/>
</dbReference>
<dbReference type="Pfam" id="PF13602">
    <property type="entry name" value="ADH_zinc_N_2"/>
    <property type="match status" value="1"/>
</dbReference>
<dbReference type="Proteomes" id="UP000005143">
    <property type="component" value="Unassembled WGS sequence"/>
</dbReference>